<sequence>MKSKDIYNLLWRRGLTERRVMNQAERTIKVLEDHGFTLQHDIEEDTGRLKNHHFSPPPAQQHPHFARQPLQPPPTAQQQQHLRFTRCTQLTELRRPATALEEIVNVLALHDDTMLALDELFKDARRVASVGKLSHQGFMVLSTALGMSDEGNGISRSVIMNHRLAETEFEGAD</sequence>
<dbReference type="EMBL" id="SRPR01000033">
    <property type="protein sequence ID" value="KAG5965167.1"/>
    <property type="molecule type" value="Genomic_DNA"/>
</dbReference>
<evidence type="ECO:0000313" key="2">
    <source>
        <dbReference type="EMBL" id="KAG5965167.1"/>
    </source>
</evidence>
<organism evidence="2 3">
    <name type="scientific">Claviceps arundinis</name>
    <dbReference type="NCBI Taxonomy" id="1623583"/>
    <lineage>
        <taxon>Eukaryota</taxon>
        <taxon>Fungi</taxon>
        <taxon>Dikarya</taxon>
        <taxon>Ascomycota</taxon>
        <taxon>Pezizomycotina</taxon>
        <taxon>Sordariomycetes</taxon>
        <taxon>Hypocreomycetidae</taxon>
        <taxon>Hypocreales</taxon>
        <taxon>Clavicipitaceae</taxon>
        <taxon>Claviceps</taxon>
    </lineage>
</organism>
<reference evidence="2 3" key="1">
    <citation type="journal article" date="2020" name="bioRxiv">
        <title>Whole genome comparisons of ergot fungi reveals the divergence and evolution of species within the genus Claviceps are the result of varying mechanisms driving genome evolution and host range expansion.</title>
        <authorList>
            <person name="Wyka S.A."/>
            <person name="Mondo S.J."/>
            <person name="Liu M."/>
            <person name="Dettman J."/>
            <person name="Nalam V."/>
            <person name="Broders K.D."/>
        </authorList>
    </citation>
    <scope>NUCLEOTIDE SEQUENCE [LARGE SCALE GENOMIC DNA]</scope>
    <source>
        <strain evidence="2 3">LM583</strain>
    </source>
</reference>
<protein>
    <submittedName>
        <fullName evidence="2">Uncharacterized protein</fullName>
    </submittedName>
</protein>
<dbReference type="Proteomes" id="UP000742024">
    <property type="component" value="Unassembled WGS sequence"/>
</dbReference>
<keyword evidence="3" id="KW-1185">Reference proteome</keyword>
<gene>
    <name evidence="2" type="ORF">E4U57_004412</name>
</gene>
<accession>A0ABQ7PJK2</accession>
<evidence type="ECO:0000313" key="3">
    <source>
        <dbReference type="Proteomes" id="UP000742024"/>
    </source>
</evidence>
<comment type="caution">
    <text evidence="2">The sequence shown here is derived from an EMBL/GenBank/DDBJ whole genome shotgun (WGS) entry which is preliminary data.</text>
</comment>
<feature type="region of interest" description="Disordered" evidence="1">
    <location>
        <begin position="48"/>
        <end position="77"/>
    </location>
</feature>
<evidence type="ECO:0000256" key="1">
    <source>
        <dbReference type="SAM" id="MobiDB-lite"/>
    </source>
</evidence>
<proteinExistence type="predicted"/>
<name>A0ABQ7PJK2_9HYPO</name>